<proteinExistence type="predicted"/>
<feature type="domain" description="IraD/Gp25-like" evidence="1">
    <location>
        <begin position="24"/>
        <end position="116"/>
    </location>
</feature>
<dbReference type="EMBL" id="JAPNKA010000001">
    <property type="protein sequence ID" value="MCY1078705.1"/>
    <property type="molecule type" value="Genomic_DNA"/>
</dbReference>
<dbReference type="SUPFAM" id="SSF160719">
    <property type="entry name" value="gpW/gp25-like"/>
    <property type="match status" value="1"/>
</dbReference>
<dbReference type="RefSeq" id="WP_267537470.1">
    <property type="nucleotide sequence ID" value="NZ_JAPNKA010000001.1"/>
</dbReference>
<dbReference type="Pfam" id="PF04965">
    <property type="entry name" value="GPW_gp25"/>
    <property type="match status" value="1"/>
</dbReference>
<name>A0ABT4AAL0_9BACT</name>
<keyword evidence="3" id="KW-1185">Reference proteome</keyword>
<accession>A0ABT4AAL0</accession>
<evidence type="ECO:0000313" key="3">
    <source>
        <dbReference type="Proteomes" id="UP001207654"/>
    </source>
</evidence>
<comment type="caution">
    <text evidence="2">The sequence shown here is derived from an EMBL/GenBank/DDBJ whole genome shotgun (WGS) entry which is preliminary data.</text>
</comment>
<evidence type="ECO:0000313" key="2">
    <source>
        <dbReference type="EMBL" id="MCY1078705.1"/>
    </source>
</evidence>
<dbReference type="Gene3D" id="3.10.450.40">
    <property type="match status" value="1"/>
</dbReference>
<gene>
    <name evidence="2" type="ORF">OV287_29985</name>
</gene>
<sequence>MKRADYAFPFRIDPSSRQGAQARSYEAHVAQMIRQVLLTSPGERADLPEFGCGLRRLLFAPNSEPLVASVRLLVRQSLDRWLAGQIEVRDVVVASPQDVPEENQILVRIEYVLVETRTTQQLEVRVT</sequence>
<organism evidence="2 3">
    <name type="scientific">Archangium lansingense</name>
    <dbReference type="NCBI Taxonomy" id="2995310"/>
    <lineage>
        <taxon>Bacteria</taxon>
        <taxon>Pseudomonadati</taxon>
        <taxon>Myxococcota</taxon>
        <taxon>Myxococcia</taxon>
        <taxon>Myxococcales</taxon>
        <taxon>Cystobacterineae</taxon>
        <taxon>Archangiaceae</taxon>
        <taxon>Archangium</taxon>
    </lineage>
</organism>
<reference evidence="2 3" key="1">
    <citation type="submission" date="2022-11" db="EMBL/GenBank/DDBJ databases">
        <title>Minimal conservation of predation-associated metabolite biosynthetic gene clusters underscores biosynthetic potential of Myxococcota including descriptions for ten novel species: Archangium lansinium sp. nov., Myxococcus landrumus sp. nov., Nannocystis bai.</title>
        <authorList>
            <person name="Ahearne A."/>
            <person name="Stevens C."/>
            <person name="Phillips K."/>
        </authorList>
    </citation>
    <scope>NUCLEOTIDE SEQUENCE [LARGE SCALE GENOMIC DNA]</scope>
    <source>
        <strain evidence="2 3">MIWBW</strain>
    </source>
</reference>
<evidence type="ECO:0000259" key="1">
    <source>
        <dbReference type="Pfam" id="PF04965"/>
    </source>
</evidence>
<protein>
    <submittedName>
        <fullName evidence="2">GPW/gp25 family protein</fullName>
    </submittedName>
</protein>
<dbReference type="InterPro" id="IPR007048">
    <property type="entry name" value="IraD/Gp25-like"/>
</dbReference>
<dbReference type="Proteomes" id="UP001207654">
    <property type="component" value="Unassembled WGS sequence"/>
</dbReference>